<dbReference type="EMBL" id="MCFA01000388">
    <property type="protein sequence ID" value="ORX92492.1"/>
    <property type="molecule type" value="Genomic_DNA"/>
</dbReference>
<accession>A0A1Y1Y388</accession>
<comment type="caution">
    <text evidence="1">The sequence shown here is derived from an EMBL/GenBank/DDBJ whole genome shotgun (WGS) entry which is preliminary data.</text>
</comment>
<dbReference type="InterPro" id="IPR011042">
    <property type="entry name" value="6-blade_b-propeller_TolB-like"/>
</dbReference>
<protein>
    <recommendedName>
        <fullName evidence="3">Paraoxonase</fullName>
    </recommendedName>
</protein>
<dbReference type="Proteomes" id="UP000193144">
    <property type="component" value="Unassembled WGS sequence"/>
</dbReference>
<gene>
    <name evidence="1" type="ORF">BCR34DRAFT_677913</name>
</gene>
<dbReference type="AlphaFoldDB" id="A0A1Y1Y388"/>
<dbReference type="PANTHER" id="PTHR11799:SF30">
    <property type="entry name" value="SERUM PARAOXONASE_ARYLESTERASE 2"/>
    <property type="match status" value="1"/>
</dbReference>
<keyword evidence="2" id="KW-1185">Reference proteome</keyword>
<sequence>MARTATYLLVLASAIPFFYDRYLAFSPMFANLPGRMKTIYGFKSHNIRFQDWIRNCEDVVLYEDAGLAILSCDAGRDRWNTVMGAFHQEKEIVSGDLYIYDYSTPDLPDSEALKQIKFENFSTDDFHPLGIEFEAETSTLFVANHAQSGTVIEVFKVSLKSAVASRIQTLRHDLLHSPNSIHAIGSGKLFVTNDHWMRAALSPILAQVESWFGIPGGSVVFIDIAEPSAAKVVARLPFANGITMFNSTTLAVASSSKAGVNFYTTTPEYDLQFKKLVRTPAAVDNISLDSKGRLLMAGHAFPPKVAGIARRRWQCEMRNGEVQGGEEERDACRCDAPSWVAEWSEEGGLREIFKDEAFCSSSTAVRDVKRGVGMVSGLYERGLLVFRE</sequence>
<organism evidence="1 2">
    <name type="scientific">Clohesyomyces aquaticus</name>
    <dbReference type="NCBI Taxonomy" id="1231657"/>
    <lineage>
        <taxon>Eukaryota</taxon>
        <taxon>Fungi</taxon>
        <taxon>Dikarya</taxon>
        <taxon>Ascomycota</taxon>
        <taxon>Pezizomycotina</taxon>
        <taxon>Dothideomycetes</taxon>
        <taxon>Pleosporomycetidae</taxon>
        <taxon>Pleosporales</taxon>
        <taxon>Lindgomycetaceae</taxon>
        <taxon>Clohesyomyces</taxon>
    </lineage>
</organism>
<dbReference type="OrthoDB" id="5307922at2759"/>
<dbReference type="InterPro" id="IPR051288">
    <property type="entry name" value="Serum_paraoxonase/arylesterase"/>
</dbReference>
<dbReference type="Gene3D" id="2.120.10.30">
    <property type="entry name" value="TolB, C-terminal domain"/>
    <property type="match status" value="1"/>
</dbReference>
<dbReference type="SUPFAM" id="SSF63829">
    <property type="entry name" value="Calcium-dependent phosphotriesterase"/>
    <property type="match status" value="1"/>
</dbReference>
<proteinExistence type="predicted"/>
<evidence type="ECO:0000313" key="2">
    <source>
        <dbReference type="Proteomes" id="UP000193144"/>
    </source>
</evidence>
<dbReference type="PANTHER" id="PTHR11799">
    <property type="entry name" value="PARAOXONASE"/>
    <property type="match status" value="1"/>
</dbReference>
<reference evidence="1 2" key="1">
    <citation type="submission" date="2016-07" db="EMBL/GenBank/DDBJ databases">
        <title>Pervasive Adenine N6-methylation of Active Genes in Fungi.</title>
        <authorList>
            <consortium name="DOE Joint Genome Institute"/>
            <person name="Mondo S.J."/>
            <person name="Dannebaum R.O."/>
            <person name="Kuo R.C."/>
            <person name="Labutti K."/>
            <person name="Haridas S."/>
            <person name="Kuo A."/>
            <person name="Salamov A."/>
            <person name="Ahrendt S.R."/>
            <person name="Lipzen A."/>
            <person name="Sullivan W."/>
            <person name="Andreopoulos W.B."/>
            <person name="Clum A."/>
            <person name="Lindquist E."/>
            <person name="Daum C."/>
            <person name="Ramamoorthy G.K."/>
            <person name="Gryganskyi A."/>
            <person name="Culley D."/>
            <person name="Magnuson J.K."/>
            <person name="James T.Y."/>
            <person name="O'Malley M.A."/>
            <person name="Stajich J.E."/>
            <person name="Spatafora J.W."/>
            <person name="Visel A."/>
            <person name="Grigoriev I.V."/>
        </authorList>
    </citation>
    <scope>NUCLEOTIDE SEQUENCE [LARGE SCALE GENOMIC DNA]</scope>
    <source>
        <strain evidence="1 2">CBS 115471</strain>
    </source>
</reference>
<evidence type="ECO:0008006" key="3">
    <source>
        <dbReference type="Google" id="ProtNLM"/>
    </source>
</evidence>
<name>A0A1Y1Y388_9PLEO</name>
<evidence type="ECO:0000313" key="1">
    <source>
        <dbReference type="EMBL" id="ORX92492.1"/>
    </source>
</evidence>